<dbReference type="EMBL" id="JAULSX010000006">
    <property type="protein sequence ID" value="KAK3488953.1"/>
    <property type="molecule type" value="Genomic_DNA"/>
</dbReference>
<feature type="region of interest" description="Disordered" evidence="1">
    <location>
        <begin position="319"/>
        <end position="353"/>
    </location>
</feature>
<evidence type="ECO:0000313" key="3">
    <source>
        <dbReference type="EMBL" id="KAK3488953.1"/>
    </source>
</evidence>
<evidence type="ECO:0000313" key="4">
    <source>
        <dbReference type="Proteomes" id="UP001285908"/>
    </source>
</evidence>
<sequence length="682" mass="76709">MHYDHYGIHQCCPVNSTDKFTNFQRLPAELRNIIWEFSLPEPRVYEILDAPNSKRKTPPHEGLMFANIHPEPPPALAAVCHESRSFVLHNYKPLTLGRTTKYVDLSRDILLLEPYLLIKRLHRTLHFMSQISFLRDNINRLALGTSYGIYTGICHPVLSWKVSKTNMGKLLTNLAKFPRLKVLIFIVHQEFQFEFDFRFPGTMTPIPNYPLQHSVSTTLQPLFTSGPSATGFPSPISSVSSSVILPSRSSSSNPIPTLAEPASNGLHFYSTVSNSSSSSSIKNTIATPGNLYKLPYSSPLLFPSLPPLLPPYPLFSPHDSHLPPPLPPFPLLLQQQQQQQHQQPQPSQSQRPQLVHQAYRFKFDIEANINHAPRRPHLNELLYYPLDIDKEDDGDGENFDYYNFSGGGNGGSSNSNGNSGWTNNDHGDDNDDDEDVRGDVNRVGGGRAGGGGDRGGGSGGEWSDPWPTNDDWRRFRQRFQKAVKQSLEVMERHRLACLAAAEAAKVVDGGEKHSAKGGKESSARGRRKKTGKGTTTTTTKAAEKNSWSGRAIREAEWEWERQWEWERESLRAGLEGRTGKHATRLRVPAIKGASLLWRYTRGGSRQSRGEIRHWMMTLDGIDRKQQISERRPRAWKQVCRGKKTQLDSVVVTMLLVIITALHFKNKAYVHPNAPEDPKGLNT</sequence>
<proteinExistence type="predicted"/>
<evidence type="ECO:0000259" key="2">
    <source>
        <dbReference type="Pfam" id="PF20150"/>
    </source>
</evidence>
<dbReference type="Proteomes" id="UP001285908">
    <property type="component" value="Unassembled WGS sequence"/>
</dbReference>
<feature type="compositionally biased region" description="Low complexity" evidence="1">
    <location>
        <begin position="331"/>
        <end position="353"/>
    </location>
</feature>
<name>A0AAJ0MPG2_9PEZI</name>
<feature type="compositionally biased region" description="Low complexity" evidence="1">
    <location>
        <begin position="412"/>
        <end position="424"/>
    </location>
</feature>
<keyword evidence="4" id="KW-1185">Reference proteome</keyword>
<dbReference type="RefSeq" id="XP_062690660.1">
    <property type="nucleotide sequence ID" value="XM_062835261.1"/>
</dbReference>
<dbReference type="InterPro" id="IPR045518">
    <property type="entry name" value="2EXR"/>
</dbReference>
<protein>
    <recommendedName>
        <fullName evidence="2">2EXR domain-containing protein</fullName>
    </recommendedName>
</protein>
<dbReference type="GeneID" id="87872883"/>
<feature type="domain" description="2EXR" evidence="2">
    <location>
        <begin position="20"/>
        <end position="110"/>
    </location>
</feature>
<feature type="region of interest" description="Disordered" evidence="1">
    <location>
        <begin position="408"/>
        <end position="469"/>
    </location>
</feature>
<evidence type="ECO:0000256" key="1">
    <source>
        <dbReference type="SAM" id="MobiDB-lite"/>
    </source>
</evidence>
<comment type="caution">
    <text evidence="3">The sequence shown here is derived from an EMBL/GenBank/DDBJ whole genome shotgun (WGS) entry which is preliminary data.</text>
</comment>
<reference evidence="3 4" key="1">
    <citation type="journal article" date="2023" name="Mol. Phylogenet. Evol.">
        <title>Genome-scale phylogeny and comparative genomics of the fungal order Sordariales.</title>
        <authorList>
            <person name="Hensen N."/>
            <person name="Bonometti L."/>
            <person name="Westerberg I."/>
            <person name="Brannstrom I.O."/>
            <person name="Guillou S."/>
            <person name="Cros-Aarteil S."/>
            <person name="Calhoun S."/>
            <person name="Haridas S."/>
            <person name="Kuo A."/>
            <person name="Mondo S."/>
            <person name="Pangilinan J."/>
            <person name="Riley R."/>
            <person name="LaButti K."/>
            <person name="Andreopoulos B."/>
            <person name="Lipzen A."/>
            <person name="Chen C."/>
            <person name="Yan M."/>
            <person name="Daum C."/>
            <person name="Ng V."/>
            <person name="Clum A."/>
            <person name="Steindorff A."/>
            <person name="Ohm R.A."/>
            <person name="Martin F."/>
            <person name="Silar P."/>
            <person name="Natvig D.O."/>
            <person name="Lalanne C."/>
            <person name="Gautier V."/>
            <person name="Ament-Velasquez S.L."/>
            <person name="Kruys A."/>
            <person name="Hutchinson M.I."/>
            <person name="Powell A.J."/>
            <person name="Barry K."/>
            <person name="Miller A.N."/>
            <person name="Grigoriev I.V."/>
            <person name="Debuchy R."/>
            <person name="Gladieux P."/>
            <person name="Hiltunen Thoren M."/>
            <person name="Johannesson H."/>
        </authorList>
    </citation>
    <scope>NUCLEOTIDE SEQUENCE [LARGE SCALE GENOMIC DNA]</scope>
    <source>
        <strain evidence="3 4">FGSC 10403</strain>
    </source>
</reference>
<dbReference type="PANTHER" id="PTHR35910">
    <property type="entry name" value="2EXR DOMAIN-CONTAINING PROTEIN"/>
    <property type="match status" value="1"/>
</dbReference>
<organism evidence="3 4">
    <name type="scientific">Neurospora hispaniola</name>
    <dbReference type="NCBI Taxonomy" id="588809"/>
    <lineage>
        <taxon>Eukaryota</taxon>
        <taxon>Fungi</taxon>
        <taxon>Dikarya</taxon>
        <taxon>Ascomycota</taxon>
        <taxon>Pezizomycotina</taxon>
        <taxon>Sordariomycetes</taxon>
        <taxon>Sordariomycetidae</taxon>
        <taxon>Sordariales</taxon>
        <taxon>Sordariaceae</taxon>
        <taxon>Neurospora</taxon>
    </lineage>
</organism>
<feature type="compositionally biased region" description="Basic and acidic residues" evidence="1">
    <location>
        <begin position="508"/>
        <end position="523"/>
    </location>
</feature>
<dbReference type="PANTHER" id="PTHR35910:SF6">
    <property type="entry name" value="2EXR DOMAIN-CONTAINING PROTEIN"/>
    <property type="match status" value="1"/>
</dbReference>
<feature type="compositionally biased region" description="Gly residues" evidence="1">
    <location>
        <begin position="443"/>
        <end position="460"/>
    </location>
</feature>
<accession>A0AAJ0MPG2</accession>
<dbReference type="Pfam" id="PF20150">
    <property type="entry name" value="2EXR"/>
    <property type="match status" value="1"/>
</dbReference>
<feature type="region of interest" description="Disordered" evidence="1">
    <location>
        <begin position="506"/>
        <end position="547"/>
    </location>
</feature>
<gene>
    <name evidence="3" type="ORF">B0T23DRAFT_321801</name>
</gene>
<dbReference type="AlphaFoldDB" id="A0AAJ0MPG2"/>